<dbReference type="Gene3D" id="3.80.10.10">
    <property type="entry name" value="Ribonuclease Inhibitor"/>
    <property type="match status" value="1"/>
</dbReference>
<dbReference type="AlphaFoldDB" id="A0A9N9A8C0"/>
<accession>A0A9N9A8C0</accession>
<comment type="caution">
    <text evidence="1">The sequence shown here is derived from an EMBL/GenBank/DDBJ whole genome shotgun (WGS) entry which is preliminary data.</text>
</comment>
<protein>
    <submittedName>
        <fullName evidence="1">14127_t:CDS:1</fullName>
    </submittedName>
</protein>
<dbReference type="Proteomes" id="UP000789375">
    <property type="component" value="Unassembled WGS sequence"/>
</dbReference>
<evidence type="ECO:0000313" key="2">
    <source>
        <dbReference type="Proteomes" id="UP000789375"/>
    </source>
</evidence>
<keyword evidence="2" id="KW-1185">Reference proteome</keyword>
<evidence type="ECO:0000313" key="1">
    <source>
        <dbReference type="EMBL" id="CAG8521619.1"/>
    </source>
</evidence>
<dbReference type="InterPro" id="IPR032675">
    <property type="entry name" value="LRR_dom_sf"/>
</dbReference>
<proteinExistence type="predicted"/>
<organism evidence="1 2">
    <name type="scientific">Funneliformis mosseae</name>
    <name type="common">Endomycorrhizal fungus</name>
    <name type="synonym">Glomus mosseae</name>
    <dbReference type="NCBI Taxonomy" id="27381"/>
    <lineage>
        <taxon>Eukaryota</taxon>
        <taxon>Fungi</taxon>
        <taxon>Fungi incertae sedis</taxon>
        <taxon>Mucoromycota</taxon>
        <taxon>Glomeromycotina</taxon>
        <taxon>Glomeromycetes</taxon>
        <taxon>Glomerales</taxon>
        <taxon>Glomeraceae</taxon>
        <taxon>Funneliformis</taxon>
    </lineage>
</organism>
<gene>
    <name evidence="1" type="ORF">FMOSSE_LOCUS5060</name>
</gene>
<reference evidence="1" key="1">
    <citation type="submission" date="2021-06" db="EMBL/GenBank/DDBJ databases">
        <authorList>
            <person name="Kallberg Y."/>
            <person name="Tangrot J."/>
            <person name="Rosling A."/>
        </authorList>
    </citation>
    <scope>NUCLEOTIDE SEQUENCE</scope>
    <source>
        <strain evidence="1">87-6 pot B 2015</strain>
    </source>
</reference>
<dbReference type="EMBL" id="CAJVPP010000914">
    <property type="protein sequence ID" value="CAG8521619.1"/>
    <property type="molecule type" value="Genomic_DNA"/>
</dbReference>
<name>A0A9N9A8C0_FUNMO</name>
<sequence length="549" mass="64687">MTFKKLFSGYLPEITNSIIQYLRKDLRSLYSCILVNRHFCRITIPILWEDPFSVIHQSNEISKVLITYLLFLNDEDNANLKRLVCETFHQLLPKPLFNYPSFIKTLNQFQVQQHVRIYLEKLIIPFYDVDNTELLVLFNTICELIFKLVISNDVSLNNLYLNICYDLNLRIFNEICKKPKFLSDIKYFTLDFNHGDEIPHLSKPSFQNFFEYLPTAITSNKHFTIYFSLEENISKRNLEYLIQSQTQLLSLTLHSITTKVAYILNALKYCSNTLTSIKFNNCDFTNMSSLNGLNSLAHLESLHFKDCEGITVQVFRPLLDIPTPLKIKTLTIDGKIEEITFIQLLFQKIGSFLENLEINTWKDTERNNVYESIINYCEKIQFLHLLSIDHVDIPQLIKLIIHVRKHLKYLSLQVKKNRRSCISYRISKIYVNEPLRVSSMILENLGQILPDTLKYLELRLEIDPINLKIFLNNCKHIVGLSRLLVMNKTFNDNKVAFNVLKEFVREKKVTNFAYLVNHNFFIREDGYKIHSSQKLYSDLIMRVSYFENV</sequence>